<keyword evidence="4" id="KW-1185">Reference proteome</keyword>
<reference evidence="3 4" key="1">
    <citation type="submission" date="2018-06" db="EMBL/GenBank/DDBJ databases">
        <title>Genomic Encyclopedia of Archaeal and Bacterial Type Strains, Phase II (KMG-II): from individual species to whole genera.</title>
        <authorList>
            <person name="Goeker M."/>
        </authorList>
    </citation>
    <scope>NUCLEOTIDE SEQUENCE [LARGE SCALE GENOMIC DNA]</scope>
    <source>
        <strain evidence="3 4">DSM 27372</strain>
    </source>
</reference>
<evidence type="ECO:0000259" key="2">
    <source>
        <dbReference type="Pfam" id="PF21012"/>
    </source>
</evidence>
<sequence length="509" mass="58139">MKVKIIIALLLLSVRLFAQEKKAADSSFFFNIALNSLEASKQNATFLLRNGEDQISKVNLEYTRQGGNYKKSQSPGSGYDITFNADGIKKLNRFKLYGSFAYTKSRQQDLAYALRGEEIDDEPFYYLAGKAGDFARQKYHGRGVISYELIRGSLYLSSGFDYIYYLSDRSIDPRMSLNWFDLKARPELTFVTKKINIGIGAHIGYGTETTTIKYKNKDYSEGVLYPDRISYLNYGYGYVVRRQNNFSRRKQYNGASLHFSGSTGLWDGMATLDYLQSKEKNMQSLQSSLLTDPFSDYTSDKLSGFLLMTRKYKNNVKQVEASYSHLAGDDYVYDLLGKNYMAKNTHASLSFRNSDTYGKRTFEWGMSAAYTKSSKRDIVSAHFFEYSNIQPGLHAAYYLVWPDKSRFSIGLAPSVILPMKTDILVPVTQETEFTRGVVYPDYAYRLSTSGMLNLNFRYINTTLSKTFRTGIEFNSGLVKAFNKPEINFTAYSLPGDYRYTANLSLNLYF</sequence>
<keyword evidence="1" id="KW-0732">Signal</keyword>
<dbReference type="Proteomes" id="UP000248198">
    <property type="component" value="Unassembled WGS sequence"/>
</dbReference>
<dbReference type="InterPro" id="IPR049236">
    <property type="entry name" value="DUF6850"/>
</dbReference>
<dbReference type="RefSeq" id="WP_110833660.1">
    <property type="nucleotide sequence ID" value="NZ_QKLU01000007.1"/>
</dbReference>
<comment type="caution">
    <text evidence="3">The sequence shown here is derived from an EMBL/GenBank/DDBJ whole genome shotgun (WGS) entry which is preliminary data.</text>
</comment>
<name>A0A318U9Q2_9SPHI</name>
<evidence type="ECO:0000256" key="1">
    <source>
        <dbReference type="SAM" id="SignalP"/>
    </source>
</evidence>
<feature type="chain" id="PRO_5016348014" description="DUF6850 domain-containing protein" evidence="1">
    <location>
        <begin position="19"/>
        <end position="509"/>
    </location>
</feature>
<evidence type="ECO:0000313" key="4">
    <source>
        <dbReference type="Proteomes" id="UP000248198"/>
    </source>
</evidence>
<feature type="signal peptide" evidence="1">
    <location>
        <begin position="1"/>
        <end position="18"/>
    </location>
</feature>
<gene>
    <name evidence="3" type="ORF">B0O44_107128</name>
</gene>
<dbReference type="AlphaFoldDB" id="A0A318U9Q2"/>
<dbReference type="OrthoDB" id="831538at2"/>
<dbReference type="EMBL" id="QKLU01000007">
    <property type="protein sequence ID" value="PYF71513.1"/>
    <property type="molecule type" value="Genomic_DNA"/>
</dbReference>
<accession>A0A318U9Q2</accession>
<dbReference type="Pfam" id="PF21012">
    <property type="entry name" value="DUF6850"/>
    <property type="match status" value="1"/>
</dbReference>
<evidence type="ECO:0000313" key="3">
    <source>
        <dbReference type="EMBL" id="PYF71513.1"/>
    </source>
</evidence>
<protein>
    <recommendedName>
        <fullName evidence="2">DUF6850 domain-containing protein</fullName>
    </recommendedName>
</protein>
<proteinExistence type="predicted"/>
<feature type="domain" description="DUF6850" evidence="2">
    <location>
        <begin position="45"/>
        <end position="509"/>
    </location>
</feature>
<organism evidence="3 4">
    <name type="scientific">Pedobacter nutrimenti</name>
    <dbReference type="NCBI Taxonomy" id="1241337"/>
    <lineage>
        <taxon>Bacteria</taxon>
        <taxon>Pseudomonadati</taxon>
        <taxon>Bacteroidota</taxon>
        <taxon>Sphingobacteriia</taxon>
        <taxon>Sphingobacteriales</taxon>
        <taxon>Sphingobacteriaceae</taxon>
        <taxon>Pedobacter</taxon>
    </lineage>
</organism>